<dbReference type="PANTHER" id="PTHR10272">
    <property type="entry name" value="PLATELET-ACTIVATING FACTOR ACETYLHYDROLASE"/>
    <property type="match status" value="1"/>
</dbReference>
<dbReference type="SUPFAM" id="SSF53474">
    <property type="entry name" value="alpha/beta-Hydrolases"/>
    <property type="match status" value="1"/>
</dbReference>
<dbReference type="STRING" id="1296120.A0A1B9GUP5"/>
<dbReference type="PANTHER" id="PTHR10272:SF0">
    <property type="entry name" value="PLATELET-ACTIVATING FACTOR ACETYLHYDROLASE"/>
    <property type="match status" value="1"/>
</dbReference>
<keyword evidence="2 4" id="KW-0442">Lipid degradation</keyword>
<protein>
    <recommendedName>
        <fullName evidence="4">Putative phospholipase</fullName>
        <ecNumber evidence="4">3.1.1.47</ecNumber>
    </recommendedName>
</protein>
<feature type="region of interest" description="Disordered" evidence="6">
    <location>
        <begin position="1"/>
        <end position="24"/>
    </location>
</feature>
<dbReference type="Gene3D" id="3.40.50.1820">
    <property type="entry name" value="alpha/beta hydrolase"/>
    <property type="match status" value="1"/>
</dbReference>
<proteinExistence type="inferred from homology"/>
<gene>
    <name evidence="7" type="ORF">I316_03299</name>
</gene>
<sequence>MSDSTTQRQAPGSTPQAPKVSSTYTHSKLGTIWSRQMPEYSGSYPVGAMDVEFPIEPQTIGSFRHRKLANKQKKGTSSEENITTAGIEIDTVLFTLFYPCDLDQGQNRTQNEGGGKGTVWFPRPSSTVKGFMNMAGVENSLIRSLAYVGALTAVHGLKFPAHQRAPIRTPPSGKWPLIIFSHGVGCSRLMYTHICGELASRGYVVAAVEHRDGTGPSAKITSEDGQERDIDFLRWTDLDWPDRPEDQQPKDDNTLRHDQLKIRLVEMQSTLDVIAKLTTGAECAKSRLMASRTVDWSAWKGLVEVEEGSVCLAGHSFGGTAVIAAAADPRFSPSSIIALDPAVERIEPWSATIPCPLISINSEEFSHDQDYERLLRLCETVKGDKHVYVIAGSTHPSFSDVFLITPGFVGGWTGLSAPPYGVILITLKVLDTYFAKSPKAVMESLSTTSVDTMPAKPVGRPGDLIHQNLV</sequence>
<dbReference type="GO" id="GO:0016042">
    <property type="term" value="P:lipid catabolic process"/>
    <property type="evidence" value="ECO:0007669"/>
    <property type="project" value="UniProtKB-KW"/>
</dbReference>
<feature type="active site" description="Charge relay system" evidence="5">
    <location>
        <position position="340"/>
    </location>
</feature>
<reference evidence="8" key="2">
    <citation type="submission" date="2013-12" db="EMBL/GenBank/DDBJ databases">
        <title>Evolution of pathogenesis and genome organization in the Tremellales.</title>
        <authorList>
            <person name="Cuomo C."/>
            <person name="Litvintseva A."/>
            <person name="Heitman J."/>
            <person name="Chen Y."/>
            <person name="Sun S."/>
            <person name="Springer D."/>
            <person name="Dromer F."/>
            <person name="Young S."/>
            <person name="Zeng Q."/>
            <person name="Chapman S."/>
            <person name="Gujja S."/>
            <person name="Saif S."/>
            <person name="Birren B."/>
        </authorList>
    </citation>
    <scope>NUCLEOTIDE SEQUENCE [LARGE SCALE GENOMIC DNA]</scope>
    <source>
        <strain evidence="8">BCC8398</strain>
    </source>
</reference>
<evidence type="ECO:0000256" key="3">
    <source>
        <dbReference type="ARBA" id="ARBA00023098"/>
    </source>
</evidence>
<dbReference type="InterPro" id="IPR016715">
    <property type="entry name" value="PAF_acetylhydro_eukaryote"/>
</dbReference>
<dbReference type="Proteomes" id="UP000092666">
    <property type="component" value="Unassembled WGS sequence"/>
</dbReference>
<evidence type="ECO:0000256" key="1">
    <source>
        <dbReference type="ARBA" id="ARBA00022801"/>
    </source>
</evidence>
<feature type="active site" description="Charge relay system" evidence="5">
    <location>
        <position position="395"/>
    </location>
</feature>
<dbReference type="Pfam" id="PF03403">
    <property type="entry name" value="PAF-AH_p_II"/>
    <property type="match status" value="1"/>
</dbReference>
<comment type="similarity">
    <text evidence="4">Belongs to the serine esterase family.</text>
</comment>
<name>A0A1B9GUP5_9TREE</name>
<accession>A0A1B9GUP5</accession>
<dbReference type="OrthoDB" id="2363873at2759"/>
<evidence type="ECO:0000313" key="8">
    <source>
        <dbReference type="Proteomes" id="UP000092666"/>
    </source>
</evidence>
<keyword evidence="3 4" id="KW-0443">Lipid metabolism</keyword>
<evidence type="ECO:0000256" key="6">
    <source>
        <dbReference type="SAM" id="MobiDB-lite"/>
    </source>
</evidence>
<keyword evidence="8" id="KW-1185">Reference proteome</keyword>
<dbReference type="AlphaFoldDB" id="A0A1B9GUP5"/>
<keyword evidence="1 4" id="KW-0378">Hydrolase</keyword>
<dbReference type="PIRSF" id="PIRSF018169">
    <property type="entry name" value="PAF_acetylhydrolase"/>
    <property type="match status" value="1"/>
</dbReference>
<evidence type="ECO:0000256" key="2">
    <source>
        <dbReference type="ARBA" id="ARBA00022963"/>
    </source>
</evidence>
<organism evidence="7 8">
    <name type="scientific">Kwoniella heveanensis BCC8398</name>
    <dbReference type="NCBI Taxonomy" id="1296120"/>
    <lineage>
        <taxon>Eukaryota</taxon>
        <taxon>Fungi</taxon>
        <taxon>Dikarya</taxon>
        <taxon>Basidiomycota</taxon>
        <taxon>Agaricomycotina</taxon>
        <taxon>Tremellomycetes</taxon>
        <taxon>Tremellales</taxon>
        <taxon>Cryptococcaceae</taxon>
        <taxon>Kwoniella</taxon>
    </lineage>
</organism>
<dbReference type="InterPro" id="IPR029058">
    <property type="entry name" value="AB_hydrolase_fold"/>
</dbReference>
<evidence type="ECO:0000256" key="5">
    <source>
        <dbReference type="PIRSR" id="PIRSR018169-1"/>
    </source>
</evidence>
<feature type="active site" description="Nucleophile" evidence="5">
    <location>
        <position position="316"/>
    </location>
</feature>
<evidence type="ECO:0000313" key="7">
    <source>
        <dbReference type="EMBL" id="OCF34757.1"/>
    </source>
</evidence>
<dbReference type="EMBL" id="KV700123">
    <property type="protein sequence ID" value="OCF34757.1"/>
    <property type="molecule type" value="Genomic_DNA"/>
</dbReference>
<dbReference type="GO" id="GO:0003847">
    <property type="term" value="F:1-alkyl-2-acetylglycerophosphocholine esterase activity"/>
    <property type="evidence" value="ECO:0007669"/>
    <property type="project" value="UniProtKB-UniRule"/>
</dbReference>
<comment type="catalytic activity">
    <reaction evidence="4">
        <text>a 1-O-alkyl-2-acetyl-sn-glycero-3-phosphocholine + H2O = a 1-O-alkyl-sn-glycero-3-phosphocholine + acetate + H(+)</text>
        <dbReference type="Rhea" id="RHEA:17777"/>
        <dbReference type="ChEBI" id="CHEBI:15377"/>
        <dbReference type="ChEBI" id="CHEBI:15378"/>
        <dbReference type="ChEBI" id="CHEBI:30089"/>
        <dbReference type="ChEBI" id="CHEBI:30909"/>
        <dbReference type="ChEBI" id="CHEBI:36707"/>
        <dbReference type="EC" id="3.1.1.47"/>
    </reaction>
</comment>
<evidence type="ECO:0000256" key="4">
    <source>
        <dbReference type="PIRNR" id="PIRNR018169"/>
    </source>
</evidence>
<reference evidence="7 8" key="1">
    <citation type="submission" date="2013-07" db="EMBL/GenBank/DDBJ databases">
        <title>The Genome Sequence of Cryptococcus heveanensis BCC8398.</title>
        <authorList>
            <consortium name="The Broad Institute Genome Sequencing Platform"/>
            <person name="Cuomo C."/>
            <person name="Litvintseva A."/>
            <person name="Chen Y."/>
            <person name="Heitman J."/>
            <person name="Sun S."/>
            <person name="Springer D."/>
            <person name="Dromer F."/>
            <person name="Young S.K."/>
            <person name="Zeng Q."/>
            <person name="Gargeya S."/>
            <person name="Fitzgerald M."/>
            <person name="Abouelleil A."/>
            <person name="Alvarado L."/>
            <person name="Berlin A.M."/>
            <person name="Chapman S.B."/>
            <person name="Dewar J."/>
            <person name="Goldberg J."/>
            <person name="Griggs A."/>
            <person name="Gujja S."/>
            <person name="Hansen M."/>
            <person name="Howarth C."/>
            <person name="Imamovic A."/>
            <person name="Larimer J."/>
            <person name="McCowan C."/>
            <person name="Murphy C."/>
            <person name="Pearson M."/>
            <person name="Priest M."/>
            <person name="Roberts A."/>
            <person name="Saif S."/>
            <person name="Shea T."/>
            <person name="Sykes S."/>
            <person name="Wortman J."/>
            <person name="Nusbaum C."/>
            <person name="Birren B."/>
        </authorList>
    </citation>
    <scope>NUCLEOTIDE SEQUENCE [LARGE SCALE GENOMIC DNA]</scope>
    <source>
        <strain evidence="7 8">BCC8398</strain>
    </source>
</reference>
<dbReference type="EC" id="3.1.1.47" evidence="4"/>